<feature type="region of interest" description="Disordered" evidence="1">
    <location>
        <begin position="85"/>
        <end position="109"/>
    </location>
</feature>
<gene>
    <name evidence="2" type="ORF">AVEN_52985_1</name>
</gene>
<feature type="compositionally biased region" description="Basic and acidic residues" evidence="1">
    <location>
        <begin position="93"/>
        <end position="109"/>
    </location>
</feature>
<evidence type="ECO:0000256" key="1">
    <source>
        <dbReference type="SAM" id="MobiDB-lite"/>
    </source>
</evidence>
<sequence length="109" mass="12021">MDNACQSCKAWSRSFTSVPLLANGMVALQTIHLNRSFTGSSRLSIFQPFHLGRSFMGSSGNVNPSVTGHSDPLLHLLLPLPSKRQPLPAPISSKERETLPLPKTDRYYN</sequence>
<accession>A0A4Y2QMP9</accession>
<proteinExistence type="predicted"/>
<reference evidence="2 3" key="1">
    <citation type="journal article" date="2019" name="Sci. Rep.">
        <title>Orb-weaving spider Araneus ventricosus genome elucidates the spidroin gene catalogue.</title>
        <authorList>
            <person name="Kono N."/>
            <person name="Nakamura H."/>
            <person name="Ohtoshi R."/>
            <person name="Moran D.A.P."/>
            <person name="Shinohara A."/>
            <person name="Yoshida Y."/>
            <person name="Fujiwara M."/>
            <person name="Mori M."/>
            <person name="Tomita M."/>
            <person name="Arakawa K."/>
        </authorList>
    </citation>
    <scope>NUCLEOTIDE SEQUENCE [LARGE SCALE GENOMIC DNA]</scope>
</reference>
<dbReference type="Proteomes" id="UP000499080">
    <property type="component" value="Unassembled WGS sequence"/>
</dbReference>
<evidence type="ECO:0000313" key="3">
    <source>
        <dbReference type="Proteomes" id="UP000499080"/>
    </source>
</evidence>
<comment type="caution">
    <text evidence="2">The sequence shown here is derived from an EMBL/GenBank/DDBJ whole genome shotgun (WGS) entry which is preliminary data.</text>
</comment>
<keyword evidence="3" id="KW-1185">Reference proteome</keyword>
<protein>
    <submittedName>
        <fullName evidence="2">Uncharacterized protein</fullName>
    </submittedName>
</protein>
<dbReference type="EMBL" id="BGPR01222008">
    <property type="protein sequence ID" value="GBN64526.1"/>
    <property type="molecule type" value="Genomic_DNA"/>
</dbReference>
<dbReference type="AlphaFoldDB" id="A0A4Y2QMP9"/>
<evidence type="ECO:0000313" key="2">
    <source>
        <dbReference type="EMBL" id="GBN64526.1"/>
    </source>
</evidence>
<name>A0A4Y2QMP9_ARAVE</name>
<organism evidence="2 3">
    <name type="scientific">Araneus ventricosus</name>
    <name type="common">Orbweaver spider</name>
    <name type="synonym">Epeira ventricosa</name>
    <dbReference type="NCBI Taxonomy" id="182803"/>
    <lineage>
        <taxon>Eukaryota</taxon>
        <taxon>Metazoa</taxon>
        <taxon>Ecdysozoa</taxon>
        <taxon>Arthropoda</taxon>
        <taxon>Chelicerata</taxon>
        <taxon>Arachnida</taxon>
        <taxon>Araneae</taxon>
        <taxon>Araneomorphae</taxon>
        <taxon>Entelegynae</taxon>
        <taxon>Araneoidea</taxon>
        <taxon>Araneidae</taxon>
        <taxon>Araneus</taxon>
    </lineage>
</organism>